<sequence>MNTRTVLITGCSPGGIGYSLAREFHSQGLQVIATARNRDSLADLEELGMTTLSLEVTSIESIIAAKQAVSELTGGKLDILVNNAGRNYTVPATEVDMSEVRLTFETNVFAVILMTQTFLPLLIASEGLIVNIGSIAGIVPYVFGSIYNASKAALYQYSSTLRLELEAYNVKVMIVVTGGVKSNLARVDRTLSSNSLYMDIESEYLRRVKHSQEVGINTDQYAKEVVAEAIKKSPKQTIWKGYFAVVVWFVTNFVVTDTPNNSLGPAAASSNVSWQVDIPNLANLLVRIGAEGLKKLQSCGLDIHTVGCLLALGEITPASVTFRTELQRARQDERSQRWWFYNVVEYGSGTNFAVDVLLKTRAGENVLALLSAIVSVLEDEAAEVLSLLFEKLNMPPHSTPSISQLESLRSICLPLARKLEFKDRLAEAHQHLLHEFEVTTLGFFNASEAVPDSETMAELVKKLKDVSMQRNQQTLKLFFYGTRGAAWLAVYASKVLDLALCFMRKDGTPCQMGSSYGSAHVVLFPESYQKPSELFKVVERPSEVVVLAARERDVSVNWLVSCGEGGVDILGLYCGWALRDRQEVGDLVYSIACEYTERRTRIPIRGNRNHQSFFEQGLDGQLRSLQQILHLLDFSQQLHRKINWRDEHFQAVIRADWARSFKKISIQSLPIGREFLAQRALKYFEEIYDTPKDFETPELDRNYVGGKNPSLRGDLGAEICQICCGSPYGLNLIDSNSESFLGANLDSVLLIDFRALEPSLRAGLIFMLREGDFRLGEERRPLLITPFSGGSSYSDPNMLFESIMPSDHFKGASLSVSASLSKAAIQLRYTFIFEDLESTSGDFRGLEVDVPVASVLPGLEFMQTTIPCSHSFHEPLVVSKVVQGWDSYWKDNSGTLWSTQHQRKGGNKSKLPQNYMRLHSVLNNSLAQWAFLAEEPVFLLQQQTCLSCTRDQALVLCGFNERDMAVHIFCSGIP</sequence>
<accession>A0A7D8YMD0</accession>
<dbReference type="GO" id="GO:0005783">
    <property type="term" value="C:endoplasmic reticulum"/>
    <property type="evidence" value="ECO:0007669"/>
    <property type="project" value="TreeGrafter"/>
</dbReference>
<dbReference type="InterPro" id="IPR002347">
    <property type="entry name" value="SDR_fam"/>
</dbReference>
<dbReference type="PROSITE" id="PS00061">
    <property type="entry name" value="ADH_SHORT"/>
    <property type="match status" value="1"/>
</dbReference>
<proteinExistence type="inferred from homology"/>
<dbReference type="EMBL" id="QGMG01000374">
    <property type="protein sequence ID" value="TVY54114.1"/>
    <property type="molecule type" value="Genomic_DNA"/>
</dbReference>
<dbReference type="OrthoDB" id="5091830at2759"/>
<dbReference type="GO" id="GO:0019433">
    <property type="term" value="P:triglyceride catabolic process"/>
    <property type="evidence" value="ECO:0007669"/>
    <property type="project" value="TreeGrafter"/>
</dbReference>
<dbReference type="InterPro" id="IPR020904">
    <property type="entry name" value="Sc_DH/Rdtase_CS"/>
</dbReference>
<evidence type="ECO:0000256" key="2">
    <source>
        <dbReference type="ARBA" id="ARBA00022857"/>
    </source>
</evidence>
<dbReference type="CDD" id="cd05374">
    <property type="entry name" value="17beta-HSD-like_SDR_c"/>
    <property type="match status" value="1"/>
</dbReference>
<dbReference type="AlphaFoldDB" id="A0A7D8YMD0"/>
<comment type="caution">
    <text evidence="4">The sequence shown here is derived from an EMBL/GenBank/DDBJ whole genome shotgun (WGS) entry which is preliminary data.</text>
</comment>
<dbReference type="PANTHER" id="PTHR44169:SF6">
    <property type="entry name" value="NADPH-DEPENDENT 1-ACYLDIHYDROXYACETONE PHOSPHATE REDUCTASE"/>
    <property type="match status" value="1"/>
</dbReference>
<dbReference type="PRINTS" id="PR00081">
    <property type="entry name" value="GDHRDH"/>
</dbReference>
<dbReference type="SUPFAM" id="SSF51735">
    <property type="entry name" value="NAD(P)-binding Rossmann-fold domains"/>
    <property type="match status" value="1"/>
</dbReference>
<dbReference type="PRINTS" id="PR00080">
    <property type="entry name" value="SDRFAMILY"/>
</dbReference>
<dbReference type="Pfam" id="PF00106">
    <property type="entry name" value="adh_short"/>
    <property type="match status" value="1"/>
</dbReference>
<dbReference type="GO" id="GO:0005811">
    <property type="term" value="C:lipid droplet"/>
    <property type="evidence" value="ECO:0007669"/>
    <property type="project" value="TreeGrafter"/>
</dbReference>
<dbReference type="Proteomes" id="UP000481288">
    <property type="component" value="Unassembled WGS sequence"/>
</dbReference>
<evidence type="ECO:0000313" key="4">
    <source>
        <dbReference type="EMBL" id="TVY54114.1"/>
    </source>
</evidence>
<dbReference type="FunFam" id="3.40.50.720:FF:000261">
    <property type="entry name" value="NADPH-dependent 1-acyldihydroxyacetone phosphate reductase"/>
    <property type="match status" value="1"/>
</dbReference>
<reference evidence="4 5" key="1">
    <citation type="submission" date="2018-05" db="EMBL/GenBank/DDBJ databases">
        <title>Whole genome sequencing for identification of molecular markers to develop diagnostic detection tools for the regulated plant pathogen Lachnellula willkommii.</title>
        <authorList>
            <person name="Giroux E."/>
            <person name="Bilodeau G."/>
        </authorList>
    </citation>
    <scope>NUCLEOTIDE SEQUENCE [LARGE SCALE GENOMIC DNA]</scope>
    <source>
        <strain evidence="4 5">CBS 625.97</strain>
    </source>
</reference>
<dbReference type="GO" id="GO:0000140">
    <property type="term" value="F:acylglycerone-phosphate reductase (NADP+) activity"/>
    <property type="evidence" value="ECO:0007669"/>
    <property type="project" value="TreeGrafter"/>
</dbReference>
<keyword evidence="2" id="KW-0521">NADP</keyword>
<gene>
    <name evidence="4" type="primary">ayr1_2</name>
    <name evidence="4" type="ORF">LCER1_G004688</name>
</gene>
<evidence type="ECO:0000256" key="3">
    <source>
        <dbReference type="ARBA" id="ARBA00023002"/>
    </source>
</evidence>
<protein>
    <submittedName>
        <fullName evidence="4">NADPH-dependent 1-acyldihydroxyacetone phosphate reductase</fullName>
    </submittedName>
</protein>
<comment type="similarity">
    <text evidence="1">Belongs to the short-chain dehydrogenases/reductases (SDR) family.</text>
</comment>
<evidence type="ECO:0000256" key="1">
    <source>
        <dbReference type="ARBA" id="ARBA00006484"/>
    </source>
</evidence>
<dbReference type="Gene3D" id="3.40.50.720">
    <property type="entry name" value="NAD(P)-binding Rossmann-like Domain"/>
    <property type="match status" value="1"/>
</dbReference>
<name>A0A7D8YMD0_9HELO</name>
<organism evidence="4 5">
    <name type="scientific">Lachnellula cervina</name>
    <dbReference type="NCBI Taxonomy" id="1316786"/>
    <lineage>
        <taxon>Eukaryota</taxon>
        <taxon>Fungi</taxon>
        <taxon>Dikarya</taxon>
        <taxon>Ascomycota</taxon>
        <taxon>Pezizomycotina</taxon>
        <taxon>Leotiomycetes</taxon>
        <taxon>Helotiales</taxon>
        <taxon>Lachnaceae</taxon>
        <taxon>Lachnellula</taxon>
    </lineage>
</organism>
<keyword evidence="5" id="KW-1185">Reference proteome</keyword>
<dbReference type="InterPro" id="IPR036291">
    <property type="entry name" value="NAD(P)-bd_dom_sf"/>
</dbReference>
<keyword evidence="3" id="KW-0560">Oxidoreductase</keyword>
<evidence type="ECO:0000313" key="5">
    <source>
        <dbReference type="Proteomes" id="UP000481288"/>
    </source>
</evidence>
<dbReference type="PANTHER" id="PTHR44169">
    <property type="entry name" value="NADPH-DEPENDENT 1-ACYLDIHYDROXYACETONE PHOSPHATE REDUCTASE"/>
    <property type="match status" value="1"/>
</dbReference>
<dbReference type="GO" id="GO:0004806">
    <property type="term" value="F:triacylglycerol lipase activity"/>
    <property type="evidence" value="ECO:0007669"/>
    <property type="project" value="TreeGrafter"/>
</dbReference>
<dbReference type="GO" id="GO:0006654">
    <property type="term" value="P:phosphatidic acid biosynthetic process"/>
    <property type="evidence" value="ECO:0007669"/>
    <property type="project" value="TreeGrafter"/>
</dbReference>